<dbReference type="PANTHER" id="PTHR22752">
    <property type="entry name" value="G PROTEIN-COUPLED RECEPTOR"/>
    <property type="match status" value="1"/>
</dbReference>
<keyword evidence="7 11" id="KW-0472">Membrane</keyword>
<evidence type="ECO:0000313" key="13">
    <source>
        <dbReference type="Proteomes" id="UP000694865"/>
    </source>
</evidence>
<feature type="transmembrane region" description="Helical" evidence="11">
    <location>
        <begin position="146"/>
        <end position="168"/>
    </location>
</feature>
<keyword evidence="4 10" id="KW-0812">Transmembrane</keyword>
<feature type="transmembrane region" description="Helical" evidence="11">
    <location>
        <begin position="30"/>
        <end position="54"/>
    </location>
</feature>
<dbReference type="PRINTS" id="PR01012">
    <property type="entry name" value="NRPEPTIDEYR"/>
</dbReference>
<dbReference type="PROSITE" id="PS50262">
    <property type="entry name" value="G_PROTEIN_RECEP_F1_2"/>
    <property type="match status" value="1"/>
</dbReference>
<evidence type="ECO:0000256" key="8">
    <source>
        <dbReference type="ARBA" id="ARBA00023170"/>
    </source>
</evidence>
<feature type="transmembrane region" description="Helical" evidence="11">
    <location>
        <begin position="188"/>
        <end position="213"/>
    </location>
</feature>
<feature type="transmembrane region" description="Helical" evidence="11">
    <location>
        <begin position="66"/>
        <end position="92"/>
    </location>
</feature>
<keyword evidence="3" id="KW-1003">Cell membrane</keyword>
<dbReference type="SUPFAM" id="SSF81321">
    <property type="entry name" value="Family A G protein-coupled receptor-like"/>
    <property type="match status" value="1"/>
</dbReference>
<keyword evidence="8 10" id="KW-0675">Receptor</keyword>
<evidence type="ECO:0000256" key="11">
    <source>
        <dbReference type="SAM" id="Phobius"/>
    </source>
</evidence>
<name>A0ABM0GJE0_SACKO</name>
<evidence type="ECO:0000256" key="1">
    <source>
        <dbReference type="ARBA" id="ARBA00004651"/>
    </source>
</evidence>
<dbReference type="CDD" id="cd00637">
    <property type="entry name" value="7tm_classA_rhodopsin-like"/>
    <property type="match status" value="1"/>
</dbReference>
<evidence type="ECO:0000256" key="5">
    <source>
        <dbReference type="ARBA" id="ARBA00022989"/>
    </source>
</evidence>
<comment type="subcellular location">
    <subcellularLocation>
        <location evidence="1">Cell membrane</location>
        <topology evidence="1">Multi-pass membrane protein</topology>
    </subcellularLocation>
</comment>
<keyword evidence="13" id="KW-1185">Reference proteome</keyword>
<dbReference type="PRINTS" id="PR00237">
    <property type="entry name" value="GPCRRHODOPSN"/>
</dbReference>
<evidence type="ECO:0000259" key="12">
    <source>
        <dbReference type="PROSITE" id="PS50262"/>
    </source>
</evidence>
<sequence>MTVTQTTSTSACNDSSLDTVPGSVPLTEKIIESVILTAICLVSITGNVFLWVVVVCSRKLRTTSNALVLCLSGADLMVSIANMPITVVTIVYGEWVLGSAWCSVFGFTSMVNFIASVMSLGAISVNRFILISYPHHFRSVYNKKGTAAMILGVWLLACCLASPPLFGWAEYDYLPNQSFCFCKWRSSISYTVFMIVLCFGGPCCIMLFSYASIWNTVRRSRQRVEANNAKEAAAIDRERVRRKREEDMKLTKLFLVVIAAFVLAWLPFCITMVLGVVSPNLLSPVVEMTTLLLGYCNSCCNPIIYGVMNRRFTEEFMATLCIRGRPGDNDTVHAITNAQP</sequence>
<dbReference type="GeneID" id="100371045"/>
<feature type="transmembrane region" description="Helical" evidence="11">
    <location>
        <begin position="253"/>
        <end position="277"/>
    </location>
</feature>
<dbReference type="InterPro" id="IPR000611">
    <property type="entry name" value="NPY_rcpt"/>
</dbReference>
<dbReference type="PROSITE" id="PS00237">
    <property type="entry name" value="G_PROTEIN_RECEP_F1_1"/>
    <property type="match status" value="1"/>
</dbReference>
<evidence type="ECO:0000313" key="14">
    <source>
        <dbReference type="RefSeq" id="XP_002731156.1"/>
    </source>
</evidence>
<comment type="similarity">
    <text evidence="2 10">Belongs to the G-protein coupled receptor 1 family.</text>
</comment>
<evidence type="ECO:0000256" key="2">
    <source>
        <dbReference type="ARBA" id="ARBA00010663"/>
    </source>
</evidence>
<organism evidence="13 14">
    <name type="scientific">Saccoglossus kowalevskii</name>
    <name type="common">Acorn worm</name>
    <dbReference type="NCBI Taxonomy" id="10224"/>
    <lineage>
        <taxon>Eukaryota</taxon>
        <taxon>Metazoa</taxon>
        <taxon>Hemichordata</taxon>
        <taxon>Enteropneusta</taxon>
        <taxon>Harrimaniidae</taxon>
        <taxon>Saccoglossus</taxon>
    </lineage>
</organism>
<evidence type="ECO:0000256" key="3">
    <source>
        <dbReference type="ARBA" id="ARBA00022475"/>
    </source>
</evidence>
<proteinExistence type="inferred from homology"/>
<accession>A0ABM0GJE0</accession>
<reference evidence="14" key="1">
    <citation type="submission" date="2025-08" db="UniProtKB">
        <authorList>
            <consortium name="RefSeq"/>
        </authorList>
    </citation>
    <scope>IDENTIFICATION</scope>
    <source>
        <tissue evidence="14">Testes</tissue>
    </source>
</reference>
<dbReference type="Pfam" id="PF00001">
    <property type="entry name" value="7tm_1"/>
    <property type="match status" value="1"/>
</dbReference>
<evidence type="ECO:0000256" key="9">
    <source>
        <dbReference type="ARBA" id="ARBA00023224"/>
    </source>
</evidence>
<dbReference type="RefSeq" id="XP_002731156.1">
    <property type="nucleotide sequence ID" value="XM_002731110.1"/>
</dbReference>
<dbReference type="SMART" id="SM01381">
    <property type="entry name" value="7TM_GPCR_Srsx"/>
    <property type="match status" value="1"/>
</dbReference>
<evidence type="ECO:0000256" key="6">
    <source>
        <dbReference type="ARBA" id="ARBA00023040"/>
    </source>
</evidence>
<feature type="domain" description="G-protein coupled receptors family 1 profile" evidence="12">
    <location>
        <begin position="46"/>
        <end position="305"/>
    </location>
</feature>
<dbReference type="Proteomes" id="UP000694865">
    <property type="component" value="Unplaced"/>
</dbReference>
<protein>
    <submittedName>
        <fullName evidence="14">Octopamine receptor 1-like</fullName>
    </submittedName>
</protein>
<evidence type="ECO:0000256" key="4">
    <source>
        <dbReference type="ARBA" id="ARBA00022692"/>
    </source>
</evidence>
<keyword evidence="5 11" id="KW-1133">Transmembrane helix</keyword>
<dbReference type="InterPro" id="IPR017452">
    <property type="entry name" value="GPCR_Rhodpsn_7TM"/>
</dbReference>
<dbReference type="PANTHER" id="PTHR22752:SF14">
    <property type="entry name" value="G-PROTEIN COUPLED RECEPTORS FAMILY 1 PROFILE DOMAIN-CONTAINING PROTEIN"/>
    <property type="match status" value="1"/>
</dbReference>
<gene>
    <name evidence="14" type="primary">LOC100371045</name>
</gene>
<evidence type="ECO:0000256" key="7">
    <source>
        <dbReference type="ARBA" id="ARBA00023136"/>
    </source>
</evidence>
<dbReference type="Gene3D" id="1.20.1070.10">
    <property type="entry name" value="Rhodopsin 7-helix transmembrane proteins"/>
    <property type="match status" value="1"/>
</dbReference>
<keyword evidence="9 10" id="KW-0807">Transducer</keyword>
<feature type="transmembrane region" description="Helical" evidence="11">
    <location>
        <begin position="289"/>
        <end position="308"/>
    </location>
</feature>
<dbReference type="InterPro" id="IPR000276">
    <property type="entry name" value="GPCR_Rhodpsn"/>
</dbReference>
<evidence type="ECO:0000256" key="10">
    <source>
        <dbReference type="RuleBase" id="RU000688"/>
    </source>
</evidence>
<feature type="transmembrane region" description="Helical" evidence="11">
    <location>
        <begin position="104"/>
        <end position="125"/>
    </location>
</feature>
<keyword evidence="6 10" id="KW-0297">G-protein coupled receptor</keyword>